<organism evidence="1">
    <name type="scientific">Anopheles sinensis</name>
    <name type="common">Mosquito</name>
    <dbReference type="NCBI Taxonomy" id="74873"/>
    <lineage>
        <taxon>Eukaryota</taxon>
        <taxon>Metazoa</taxon>
        <taxon>Ecdysozoa</taxon>
        <taxon>Arthropoda</taxon>
        <taxon>Hexapoda</taxon>
        <taxon>Insecta</taxon>
        <taxon>Pterygota</taxon>
        <taxon>Neoptera</taxon>
        <taxon>Endopterygota</taxon>
        <taxon>Diptera</taxon>
        <taxon>Nematocera</taxon>
        <taxon>Culicoidea</taxon>
        <taxon>Culicidae</taxon>
        <taxon>Anophelinae</taxon>
        <taxon>Anopheles</taxon>
    </lineage>
</organism>
<dbReference type="VEuPathDB" id="VectorBase:ASIC020617"/>
<proteinExistence type="predicted"/>
<reference evidence="1 3" key="1">
    <citation type="journal article" date="2014" name="BMC Genomics">
        <title>Genome sequence of Anopheles sinensis provides insight into genetics basis of mosquito competence for malaria parasites.</title>
        <authorList>
            <person name="Zhou D."/>
            <person name="Zhang D."/>
            <person name="Ding G."/>
            <person name="Shi L."/>
            <person name="Hou Q."/>
            <person name="Ye Y."/>
            <person name="Xu Y."/>
            <person name="Zhou H."/>
            <person name="Xiong C."/>
            <person name="Li S."/>
            <person name="Yu J."/>
            <person name="Hong S."/>
            <person name="Yu X."/>
            <person name="Zou P."/>
            <person name="Chen C."/>
            <person name="Chang X."/>
            <person name="Wang W."/>
            <person name="Lv Y."/>
            <person name="Sun Y."/>
            <person name="Ma L."/>
            <person name="Shen B."/>
            <person name="Zhu C."/>
        </authorList>
    </citation>
    <scope>NUCLEOTIDE SEQUENCE [LARGE SCALE GENOMIC DNA]</scope>
</reference>
<evidence type="ECO:0000313" key="2">
    <source>
        <dbReference type="EnsemblMetazoa" id="ASIC020617-PA"/>
    </source>
</evidence>
<gene>
    <name evidence="1" type="ORF">ZHAS_00020617</name>
</gene>
<name>A0A084WQA3_ANOSI</name>
<accession>A0A084WQA3</accession>
<dbReference type="EnsemblMetazoa" id="ASIC020617-RA">
    <property type="protein sequence ID" value="ASIC020617-PA"/>
    <property type="gene ID" value="ASIC020617"/>
</dbReference>
<sequence>MSLLQFRLKRKTLHSRARVLAEQEAAPGCVTTVDGRRQSASLSGLVIYNFNLVRDVPEWSDVVPYPVLKQQSRGRIPQTSTRTFLPGIEM</sequence>
<dbReference type="Proteomes" id="UP000030765">
    <property type="component" value="Unassembled WGS sequence"/>
</dbReference>
<protein>
    <submittedName>
        <fullName evidence="1 2">Uncharacterized protein</fullName>
    </submittedName>
</protein>
<keyword evidence="3" id="KW-1185">Reference proteome</keyword>
<evidence type="ECO:0000313" key="1">
    <source>
        <dbReference type="EMBL" id="KFB52397.1"/>
    </source>
</evidence>
<dbReference type="EMBL" id="KE525385">
    <property type="protein sequence ID" value="KFB52397.1"/>
    <property type="molecule type" value="Genomic_DNA"/>
</dbReference>
<evidence type="ECO:0000313" key="3">
    <source>
        <dbReference type="Proteomes" id="UP000030765"/>
    </source>
</evidence>
<dbReference type="AlphaFoldDB" id="A0A084WQA3"/>
<dbReference type="EMBL" id="ATLV01025388">
    <property type="status" value="NOT_ANNOTATED_CDS"/>
    <property type="molecule type" value="Genomic_DNA"/>
</dbReference>
<reference evidence="2" key="2">
    <citation type="submission" date="2020-05" db="UniProtKB">
        <authorList>
            <consortium name="EnsemblMetazoa"/>
        </authorList>
    </citation>
    <scope>IDENTIFICATION</scope>
</reference>